<dbReference type="Proteomes" id="UP000438699">
    <property type="component" value="Unassembled WGS sequence"/>
</dbReference>
<evidence type="ECO:0000313" key="1">
    <source>
        <dbReference type="EMBL" id="KAB1441325.1"/>
    </source>
</evidence>
<comment type="caution">
    <text evidence="1">The sequence shown here is derived from an EMBL/GenBank/DDBJ whole genome shotgun (WGS) entry which is preliminary data.</text>
</comment>
<sequence length="77" mass="8759">MLTLKCSACRAKLWKYYKIGPGEVLRCHRDRIRKVWCMEERDGKVFCSCGKAVGIDKGSFVKMNKGAFTYSGTKDTT</sequence>
<dbReference type="OrthoDB" id="5471847at2"/>
<protein>
    <submittedName>
        <fullName evidence="1">Uncharacterized protein</fullName>
    </submittedName>
</protein>
<name>A0A6N6N1Q0_9BACT</name>
<dbReference type="RefSeq" id="WP_151151068.1">
    <property type="nucleotide sequence ID" value="NZ_WAIE01000004.1"/>
</dbReference>
<proteinExistence type="predicted"/>
<keyword evidence="2" id="KW-1185">Reference proteome</keyword>
<accession>A0A6N6N1Q0</accession>
<dbReference type="EMBL" id="WAIE01000004">
    <property type="protein sequence ID" value="KAB1441325.1"/>
    <property type="molecule type" value="Genomic_DNA"/>
</dbReference>
<organism evidence="1 2">
    <name type="scientific">Pseudodesulfovibrio senegalensis</name>
    <dbReference type="NCBI Taxonomy" id="1721087"/>
    <lineage>
        <taxon>Bacteria</taxon>
        <taxon>Pseudomonadati</taxon>
        <taxon>Thermodesulfobacteriota</taxon>
        <taxon>Desulfovibrionia</taxon>
        <taxon>Desulfovibrionales</taxon>
        <taxon>Desulfovibrionaceae</taxon>
    </lineage>
</organism>
<dbReference type="AlphaFoldDB" id="A0A6N6N1Q0"/>
<evidence type="ECO:0000313" key="2">
    <source>
        <dbReference type="Proteomes" id="UP000438699"/>
    </source>
</evidence>
<gene>
    <name evidence="1" type="ORF">F8A88_10245</name>
</gene>
<reference evidence="1 2" key="1">
    <citation type="journal article" date="2017" name="Int. J. Syst. Evol. Microbiol.">
        <title>Desulfovibrio senegalensis sp. nov., a mesophilic sulfate reducer isolated from marine sediment.</title>
        <authorList>
            <person name="Thioye A."/>
            <person name="Gam Z.B.A."/>
            <person name="Mbengue M."/>
            <person name="Cayol J.L."/>
            <person name="Joseph-Bartoli M."/>
            <person name="Toure-Kane C."/>
            <person name="Labat M."/>
        </authorList>
    </citation>
    <scope>NUCLEOTIDE SEQUENCE [LARGE SCALE GENOMIC DNA]</scope>
    <source>
        <strain evidence="1 2">DSM 101509</strain>
    </source>
</reference>